<dbReference type="Proteomes" id="UP001608902">
    <property type="component" value="Unassembled WGS sequence"/>
</dbReference>
<dbReference type="InterPro" id="IPR013019">
    <property type="entry name" value="MAD_homology_MH1"/>
</dbReference>
<dbReference type="FunFam" id="3.90.520.10:FF:000001">
    <property type="entry name" value="Mothers against decapentaplegic homolog"/>
    <property type="match status" value="1"/>
</dbReference>
<evidence type="ECO:0000313" key="10">
    <source>
        <dbReference type="EMBL" id="MFH4977238.1"/>
    </source>
</evidence>
<sequence length="421" mass="47443">MMNNLFQFHGPAVKKLLGWKQGDEEEKWAEKAVDSLVKKLKKKKSGQGTVEDLEFALANPRSHSRCVTIPRSLDGRLQVSHRKGLPHVIYCRVWRWPDLQSHHELKPVPECQYPYDIKHPYICINPYHYQRIEPQVIPHFIAPAAQSPSISHAEVSPSMSSLYGSPPDSELSSAMSTSSFDYPNFMDSPPSYGAGSPSLFSEDGCEPMTSEMDTSYIISEPNFWCSLGYYELNSRVGQLFKVSNSSVVVDGFTDPSGSKDRICLGPLTNVNRNSTIEKTRKYIGRGVRFSFDPSSRDVTVTNLSDAPVFVQSRNSNYKLNLSPTTVCRIPPGGTMCIFYYQIFAQMLQRAQLEGYNDVYELTKMCFIRISFVKGWGADYQRQDVTSTPCWMEMQLHGPLACIDTVMADLEPPPAFLVTSFS</sequence>
<evidence type="ECO:0000256" key="3">
    <source>
        <dbReference type="ARBA" id="ARBA00022833"/>
    </source>
</evidence>
<dbReference type="Pfam" id="PF03165">
    <property type="entry name" value="MH1"/>
    <property type="match status" value="1"/>
</dbReference>
<dbReference type="GO" id="GO:0050793">
    <property type="term" value="P:regulation of developmental process"/>
    <property type="evidence" value="ECO:0007669"/>
    <property type="project" value="UniProtKB-ARBA"/>
</dbReference>
<dbReference type="GO" id="GO:0005737">
    <property type="term" value="C:cytoplasm"/>
    <property type="evidence" value="ECO:0007669"/>
    <property type="project" value="UniProtKB-SubCell"/>
</dbReference>
<organism evidence="10 11">
    <name type="scientific">Gnathostoma spinigerum</name>
    <dbReference type="NCBI Taxonomy" id="75299"/>
    <lineage>
        <taxon>Eukaryota</taxon>
        <taxon>Metazoa</taxon>
        <taxon>Ecdysozoa</taxon>
        <taxon>Nematoda</taxon>
        <taxon>Chromadorea</taxon>
        <taxon>Rhabditida</taxon>
        <taxon>Spirurina</taxon>
        <taxon>Gnathostomatomorpha</taxon>
        <taxon>Gnathostomatoidea</taxon>
        <taxon>Gnathostomatidae</taxon>
        <taxon>Gnathostoma</taxon>
    </lineage>
</organism>
<evidence type="ECO:0000256" key="7">
    <source>
        <dbReference type="RuleBase" id="RU361195"/>
    </source>
</evidence>
<dbReference type="PROSITE" id="PS51076">
    <property type="entry name" value="MH2"/>
    <property type="match status" value="1"/>
</dbReference>
<dbReference type="InterPro" id="IPR003619">
    <property type="entry name" value="MAD_homology1_Dwarfin-type"/>
</dbReference>
<dbReference type="SUPFAM" id="SSF49879">
    <property type="entry name" value="SMAD/FHA domain"/>
    <property type="match status" value="1"/>
</dbReference>
<reference evidence="10 11" key="1">
    <citation type="submission" date="2024-08" db="EMBL/GenBank/DDBJ databases">
        <title>Gnathostoma spinigerum genome.</title>
        <authorList>
            <person name="Gonzalez-Bertolin B."/>
            <person name="Monzon S."/>
            <person name="Zaballos A."/>
            <person name="Jimenez P."/>
            <person name="Dekumyoy P."/>
            <person name="Varona S."/>
            <person name="Cuesta I."/>
            <person name="Sumanam S."/>
            <person name="Adisakwattana P."/>
            <person name="Gasser R.B."/>
            <person name="Hernandez-Gonzalez A."/>
            <person name="Young N.D."/>
            <person name="Perteguer M.J."/>
        </authorList>
    </citation>
    <scope>NUCLEOTIDE SEQUENCE [LARGE SCALE GENOMIC DNA]</scope>
    <source>
        <strain evidence="10">AL3</strain>
        <tissue evidence="10">Liver</tissue>
    </source>
</reference>
<dbReference type="SUPFAM" id="SSF56366">
    <property type="entry name" value="SMAD MH1 domain"/>
    <property type="match status" value="1"/>
</dbReference>
<accession>A0ABD6EB74</accession>
<comment type="similarity">
    <text evidence="1 7">Belongs to the dwarfin/SMAD family.</text>
</comment>
<dbReference type="AlphaFoldDB" id="A0ABD6EB74"/>
<dbReference type="InterPro" id="IPR001132">
    <property type="entry name" value="SMAD_dom_Dwarfin-type"/>
</dbReference>
<keyword evidence="3" id="KW-0862">Zinc</keyword>
<dbReference type="SMART" id="SM00524">
    <property type="entry name" value="DWB"/>
    <property type="match status" value="1"/>
</dbReference>
<keyword evidence="11" id="KW-1185">Reference proteome</keyword>
<feature type="domain" description="MH1" evidence="8">
    <location>
        <begin position="11"/>
        <end position="138"/>
    </location>
</feature>
<evidence type="ECO:0000256" key="5">
    <source>
        <dbReference type="ARBA" id="ARBA00023163"/>
    </source>
</evidence>
<keyword evidence="4 7" id="KW-0805">Transcription regulation</keyword>
<dbReference type="InterPro" id="IPR036578">
    <property type="entry name" value="SMAD_MH1_sf"/>
</dbReference>
<comment type="caution">
    <text evidence="10">The sequence shown here is derived from an EMBL/GenBank/DDBJ whole genome shotgun (WGS) entry which is preliminary data.</text>
</comment>
<dbReference type="PANTHER" id="PTHR13703:SF65">
    <property type="entry name" value="DWARFIN SMA-3"/>
    <property type="match status" value="1"/>
</dbReference>
<proteinExistence type="inferred from homology"/>
<dbReference type="GO" id="GO:0005634">
    <property type="term" value="C:nucleus"/>
    <property type="evidence" value="ECO:0007669"/>
    <property type="project" value="UniProtKB-SubCell"/>
</dbReference>
<evidence type="ECO:0000259" key="9">
    <source>
        <dbReference type="PROSITE" id="PS51076"/>
    </source>
</evidence>
<dbReference type="GO" id="GO:0046872">
    <property type="term" value="F:metal ion binding"/>
    <property type="evidence" value="ECO:0007669"/>
    <property type="project" value="UniProtKB-KW"/>
</dbReference>
<dbReference type="GO" id="GO:0009791">
    <property type="term" value="P:post-embryonic development"/>
    <property type="evidence" value="ECO:0007669"/>
    <property type="project" value="UniProtKB-ARBA"/>
</dbReference>
<gene>
    <name evidence="10" type="ORF">AB6A40_003947</name>
</gene>
<dbReference type="InterPro" id="IPR008984">
    <property type="entry name" value="SMAD_FHA_dom_sf"/>
</dbReference>
<evidence type="ECO:0000256" key="4">
    <source>
        <dbReference type="ARBA" id="ARBA00023015"/>
    </source>
</evidence>
<dbReference type="SMART" id="SM00523">
    <property type="entry name" value="DWA"/>
    <property type="match status" value="1"/>
</dbReference>
<evidence type="ECO:0000256" key="6">
    <source>
        <dbReference type="ARBA" id="ARBA00023242"/>
    </source>
</evidence>
<evidence type="ECO:0000259" key="8">
    <source>
        <dbReference type="PROSITE" id="PS51075"/>
    </source>
</evidence>
<dbReference type="PANTHER" id="PTHR13703">
    <property type="entry name" value="SMAD"/>
    <property type="match status" value="1"/>
</dbReference>
<evidence type="ECO:0000313" key="11">
    <source>
        <dbReference type="Proteomes" id="UP001608902"/>
    </source>
</evidence>
<dbReference type="GO" id="GO:0051239">
    <property type="term" value="P:regulation of multicellular organismal process"/>
    <property type="evidence" value="ECO:0007669"/>
    <property type="project" value="UniProtKB-ARBA"/>
</dbReference>
<protein>
    <recommendedName>
        <fullName evidence="7">Mothers against decapentaplegic homolog</fullName>
        <shortName evidence="7">MAD homolog</shortName>
        <shortName evidence="7">Mothers against DPP homolog</shortName>
    </recommendedName>
    <alternativeName>
        <fullName evidence="7">SMAD family member</fullName>
    </alternativeName>
</protein>
<evidence type="ECO:0000256" key="1">
    <source>
        <dbReference type="ARBA" id="ARBA00005545"/>
    </source>
</evidence>
<dbReference type="EMBL" id="JBGFUD010002161">
    <property type="protein sequence ID" value="MFH4977238.1"/>
    <property type="molecule type" value="Genomic_DNA"/>
</dbReference>
<evidence type="ECO:0000256" key="2">
    <source>
        <dbReference type="ARBA" id="ARBA00022723"/>
    </source>
</evidence>
<dbReference type="PROSITE" id="PS51075">
    <property type="entry name" value="MH1"/>
    <property type="match status" value="1"/>
</dbReference>
<dbReference type="Pfam" id="PF03166">
    <property type="entry name" value="MH2"/>
    <property type="match status" value="1"/>
</dbReference>
<dbReference type="Gene3D" id="3.90.520.10">
    <property type="entry name" value="SMAD MH1 domain"/>
    <property type="match status" value="1"/>
</dbReference>
<dbReference type="InterPro" id="IPR013790">
    <property type="entry name" value="Dwarfin"/>
</dbReference>
<keyword evidence="5 7" id="KW-0804">Transcription</keyword>
<keyword evidence="2" id="KW-0479">Metal-binding</keyword>
<comment type="subcellular location">
    <subcellularLocation>
        <location evidence="7">Cytoplasm</location>
    </subcellularLocation>
    <subcellularLocation>
        <location evidence="7">Nucleus</location>
    </subcellularLocation>
</comment>
<keyword evidence="7" id="KW-0963">Cytoplasm</keyword>
<keyword evidence="6 7" id="KW-0539">Nucleus</keyword>
<dbReference type="Gene3D" id="2.60.200.10">
    <property type="match status" value="1"/>
</dbReference>
<feature type="domain" description="MH2" evidence="9">
    <location>
        <begin position="224"/>
        <end position="421"/>
    </location>
</feature>
<dbReference type="InterPro" id="IPR017855">
    <property type="entry name" value="SMAD-like_dom_sf"/>
</dbReference>
<name>A0ABD6EB74_9BILA</name>